<name>A0ABV4UJB4_9MICC</name>
<feature type="transmembrane region" description="Helical" evidence="9">
    <location>
        <begin position="315"/>
        <end position="335"/>
    </location>
</feature>
<protein>
    <submittedName>
        <fullName evidence="11">Cation:proton antiporter</fullName>
    </submittedName>
</protein>
<gene>
    <name evidence="11" type="ORF">ACETWP_00055</name>
</gene>
<dbReference type="RefSeq" id="WP_373970151.1">
    <property type="nucleotide sequence ID" value="NZ_JBHDLJ010000001.1"/>
</dbReference>
<feature type="transmembrane region" description="Helical" evidence="9">
    <location>
        <begin position="130"/>
        <end position="150"/>
    </location>
</feature>
<keyword evidence="3" id="KW-0813">Transport</keyword>
<dbReference type="PANTHER" id="PTHR43562">
    <property type="entry name" value="NAPA-TYPE SODIUM/HYDROGEN ANTIPORTER"/>
    <property type="match status" value="1"/>
</dbReference>
<keyword evidence="12" id="KW-1185">Reference proteome</keyword>
<evidence type="ECO:0000256" key="9">
    <source>
        <dbReference type="SAM" id="Phobius"/>
    </source>
</evidence>
<dbReference type="InterPro" id="IPR038770">
    <property type="entry name" value="Na+/solute_symporter_sf"/>
</dbReference>
<feature type="transmembrane region" description="Helical" evidence="9">
    <location>
        <begin position="190"/>
        <end position="209"/>
    </location>
</feature>
<feature type="transmembrane region" description="Helical" evidence="9">
    <location>
        <begin position="106"/>
        <end position="124"/>
    </location>
</feature>
<evidence type="ECO:0000256" key="7">
    <source>
        <dbReference type="ARBA" id="ARBA00023065"/>
    </source>
</evidence>
<dbReference type="PANTHER" id="PTHR43562:SF1">
    <property type="entry name" value="NA(+)_H(+) ANTIPORTER YJBQ-RELATED"/>
    <property type="match status" value="1"/>
</dbReference>
<evidence type="ECO:0000256" key="5">
    <source>
        <dbReference type="ARBA" id="ARBA00022692"/>
    </source>
</evidence>
<feature type="transmembrane region" description="Helical" evidence="9">
    <location>
        <begin position="48"/>
        <end position="67"/>
    </location>
</feature>
<feature type="transmembrane region" description="Helical" evidence="9">
    <location>
        <begin position="79"/>
        <end position="97"/>
    </location>
</feature>
<organism evidence="11 12">
    <name type="scientific">Arthrobacter halodurans</name>
    <dbReference type="NCBI Taxonomy" id="516699"/>
    <lineage>
        <taxon>Bacteria</taxon>
        <taxon>Bacillati</taxon>
        <taxon>Actinomycetota</taxon>
        <taxon>Actinomycetes</taxon>
        <taxon>Micrococcales</taxon>
        <taxon>Micrococcaceae</taxon>
        <taxon>Arthrobacter</taxon>
    </lineage>
</organism>
<comment type="subcellular location">
    <subcellularLocation>
        <location evidence="1">Membrane</location>
        <topology evidence="1">Multi-pass membrane protein</topology>
    </subcellularLocation>
</comment>
<feature type="transmembrane region" description="Helical" evidence="9">
    <location>
        <begin position="380"/>
        <end position="400"/>
    </location>
</feature>
<dbReference type="Pfam" id="PF00999">
    <property type="entry name" value="Na_H_Exchanger"/>
    <property type="match status" value="1"/>
</dbReference>
<proteinExistence type="inferred from homology"/>
<sequence length="413" mass="42088">MVPALARTRSRGTAMDVEELLSLLVVGSVAVAAPVLSRLTGRIAPVPLVVFEILLGMAVGPSLLGWASPNHAIELLSEFGLAFLFFMAGNEIDFGAIRGRPLRRAAIGWSGSLVLGVGVGLLLAPRLDVAVIVGIALTTTALGTIMPVLRDAGLLARPFGRSAVAVGAVGEFGPLLAISLFLSGRRPAEALAVVVVFAAVTGAAIFLAGRGGHTRLHRLVADTLHTSGQFAVRIAILVIVALVTLSVVMGLDMLLGAFAAGVLSRLVLREAGDADRHLVESKLEAVAFGFLVPIFFITTGLTFDLAALTGSTSTLLLVPVFLAALLLARGIPSALAAPPGATARQHAALGLFGATALPLVVAITDIGVAEGILETATASALVGAGMLSVLVFPLVALGLLRTGSGRTEQGGRT</sequence>
<keyword evidence="7" id="KW-0406">Ion transport</keyword>
<dbReference type="Gene3D" id="1.20.1530.20">
    <property type="match status" value="1"/>
</dbReference>
<keyword evidence="4" id="KW-0050">Antiport</keyword>
<evidence type="ECO:0000256" key="3">
    <source>
        <dbReference type="ARBA" id="ARBA00022448"/>
    </source>
</evidence>
<feature type="transmembrane region" description="Helical" evidence="9">
    <location>
        <begin position="162"/>
        <end position="184"/>
    </location>
</feature>
<evidence type="ECO:0000256" key="4">
    <source>
        <dbReference type="ARBA" id="ARBA00022449"/>
    </source>
</evidence>
<evidence type="ECO:0000313" key="11">
    <source>
        <dbReference type="EMBL" id="MFB0832976.1"/>
    </source>
</evidence>
<evidence type="ECO:0000256" key="8">
    <source>
        <dbReference type="ARBA" id="ARBA00023136"/>
    </source>
</evidence>
<evidence type="ECO:0000256" key="1">
    <source>
        <dbReference type="ARBA" id="ARBA00004141"/>
    </source>
</evidence>
<comment type="caution">
    <text evidence="11">The sequence shown here is derived from an EMBL/GenBank/DDBJ whole genome shotgun (WGS) entry which is preliminary data.</text>
</comment>
<dbReference type="InterPro" id="IPR006153">
    <property type="entry name" value="Cation/H_exchanger_TM"/>
</dbReference>
<dbReference type="Proteomes" id="UP001575652">
    <property type="component" value="Unassembled WGS sequence"/>
</dbReference>
<evidence type="ECO:0000259" key="10">
    <source>
        <dbReference type="Pfam" id="PF00999"/>
    </source>
</evidence>
<feature type="domain" description="Cation/H+ exchanger transmembrane" evidence="10">
    <location>
        <begin position="35"/>
        <end position="395"/>
    </location>
</feature>
<dbReference type="EMBL" id="JBHDLJ010000001">
    <property type="protein sequence ID" value="MFB0832976.1"/>
    <property type="molecule type" value="Genomic_DNA"/>
</dbReference>
<evidence type="ECO:0000256" key="2">
    <source>
        <dbReference type="ARBA" id="ARBA00005551"/>
    </source>
</evidence>
<keyword evidence="8 9" id="KW-0472">Membrane</keyword>
<feature type="transmembrane region" description="Helical" evidence="9">
    <location>
        <begin position="20"/>
        <end position="36"/>
    </location>
</feature>
<feature type="transmembrane region" description="Helical" evidence="9">
    <location>
        <begin position="283"/>
        <end position="303"/>
    </location>
</feature>
<keyword evidence="6 9" id="KW-1133">Transmembrane helix</keyword>
<reference evidence="11 12" key="1">
    <citation type="submission" date="2024-09" db="EMBL/GenBank/DDBJ databases">
        <authorList>
            <person name="Salinas-Garcia M.A."/>
            <person name="Prieme A."/>
        </authorList>
    </citation>
    <scope>NUCLEOTIDE SEQUENCE [LARGE SCALE GENOMIC DNA]</scope>
    <source>
        <strain evidence="11 12">DSM 21081</strain>
    </source>
</reference>
<keyword evidence="5 9" id="KW-0812">Transmembrane</keyword>
<feature type="transmembrane region" description="Helical" evidence="9">
    <location>
        <begin position="347"/>
        <end position="368"/>
    </location>
</feature>
<evidence type="ECO:0000313" key="12">
    <source>
        <dbReference type="Proteomes" id="UP001575652"/>
    </source>
</evidence>
<comment type="similarity">
    <text evidence="2">Belongs to the monovalent cation:proton antiporter 2 (CPA2) transporter (TC 2.A.37) family.</text>
</comment>
<evidence type="ECO:0000256" key="6">
    <source>
        <dbReference type="ARBA" id="ARBA00022989"/>
    </source>
</evidence>
<accession>A0ABV4UJB4</accession>
<feature type="transmembrane region" description="Helical" evidence="9">
    <location>
        <begin position="230"/>
        <end position="248"/>
    </location>
</feature>